<evidence type="ECO:0000313" key="2">
    <source>
        <dbReference type="Proteomes" id="UP000028999"/>
    </source>
</evidence>
<organism evidence="1 2">
    <name type="scientific">Brassica napus</name>
    <name type="common">Rape</name>
    <dbReference type="NCBI Taxonomy" id="3708"/>
    <lineage>
        <taxon>Eukaryota</taxon>
        <taxon>Viridiplantae</taxon>
        <taxon>Streptophyta</taxon>
        <taxon>Embryophyta</taxon>
        <taxon>Tracheophyta</taxon>
        <taxon>Spermatophyta</taxon>
        <taxon>Magnoliopsida</taxon>
        <taxon>eudicotyledons</taxon>
        <taxon>Gunneridae</taxon>
        <taxon>Pentapetalae</taxon>
        <taxon>rosids</taxon>
        <taxon>malvids</taxon>
        <taxon>Brassicales</taxon>
        <taxon>Brassicaceae</taxon>
        <taxon>Brassiceae</taxon>
        <taxon>Brassica</taxon>
    </lineage>
</organism>
<reference evidence="1 2" key="1">
    <citation type="journal article" date="2014" name="Science">
        <title>Plant genetics. Early allopolyploid evolution in the post-Neolithic Brassica napus oilseed genome.</title>
        <authorList>
            <person name="Chalhoub B."/>
            <person name="Denoeud F."/>
            <person name="Liu S."/>
            <person name="Parkin I.A."/>
            <person name="Tang H."/>
            <person name="Wang X."/>
            <person name="Chiquet J."/>
            <person name="Belcram H."/>
            <person name="Tong C."/>
            <person name="Samans B."/>
            <person name="Correa M."/>
            <person name="Da Silva C."/>
            <person name="Just J."/>
            <person name="Falentin C."/>
            <person name="Koh C.S."/>
            <person name="Le Clainche I."/>
            <person name="Bernard M."/>
            <person name="Bento P."/>
            <person name="Noel B."/>
            <person name="Labadie K."/>
            <person name="Alberti A."/>
            <person name="Charles M."/>
            <person name="Arnaud D."/>
            <person name="Guo H."/>
            <person name="Daviaud C."/>
            <person name="Alamery S."/>
            <person name="Jabbari K."/>
            <person name="Zhao M."/>
            <person name="Edger P.P."/>
            <person name="Chelaifa H."/>
            <person name="Tack D."/>
            <person name="Lassalle G."/>
            <person name="Mestiri I."/>
            <person name="Schnel N."/>
            <person name="Le Paslier M.C."/>
            <person name="Fan G."/>
            <person name="Renault V."/>
            <person name="Bayer P.E."/>
            <person name="Golicz A.A."/>
            <person name="Manoli S."/>
            <person name="Lee T.H."/>
            <person name="Thi V.H."/>
            <person name="Chalabi S."/>
            <person name="Hu Q."/>
            <person name="Fan C."/>
            <person name="Tollenaere R."/>
            <person name="Lu Y."/>
            <person name="Battail C."/>
            <person name="Shen J."/>
            <person name="Sidebottom C.H."/>
            <person name="Wang X."/>
            <person name="Canaguier A."/>
            <person name="Chauveau A."/>
            <person name="Berard A."/>
            <person name="Deniot G."/>
            <person name="Guan M."/>
            <person name="Liu Z."/>
            <person name="Sun F."/>
            <person name="Lim Y.P."/>
            <person name="Lyons E."/>
            <person name="Town C.D."/>
            <person name="Bancroft I."/>
            <person name="Wang X."/>
            <person name="Meng J."/>
            <person name="Ma J."/>
            <person name="Pires J.C."/>
            <person name="King G.J."/>
            <person name="Brunel D."/>
            <person name="Delourme R."/>
            <person name="Renard M."/>
            <person name="Aury J.M."/>
            <person name="Adams K.L."/>
            <person name="Batley J."/>
            <person name="Snowdon R.J."/>
            <person name="Tost J."/>
            <person name="Edwards D."/>
            <person name="Zhou Y."/>
            <person name="Hua W."/>
            <person name="Sharpe A.G."/>
            <person name="Paterson A.H."/>
            <person name="Guan C."/>
            <person name="Wincker P."/>
        </authorList>
    </citation>
    <scope>NUCLEOTIDE SEQUENCE [LARGE SCALE GENOMIC DNA]</scope>
    <source>
        <strain evidence="2">cv. Darmor-bzh</strain>
    </source>
</reference>
<dbReference type="EMBL" id="LK032070">
    <property type="protein sequence ID" value="CDY17082.1"/>
    <property type="molecule type" value="Genomic_DNA"/>
</dbReference>
<evidence type="ECO:0000313" key="1">
    <source>
        <dbReference type="EMBL" id="CDY17082.1"/>
    </source>
</evidence>
<keyword evidence="2" id="KW-1185">Reference proteome</keyword>
<sequence length="71" mass="8067">MTLVYLLFVSKLMQQKVTKDEKCVRNLATYEGLSLENESLGLVLENQVTTATFLSFNLAQLESSKRFFVST</sequence>
<name>A0A078FWJ7_BRANA</name>
<dbReference type="Proteomes" id="UP000028999">
    <property type="component" value="Unassembled WGS sequence"/>
</dbReference>
<dbReference type="Gramene" id="CDY17082">
    <property type="protein sequence ID" value="CDY17082"/>
    <property type="gene ID" value="GSBRNA2T00095094001"/>
</dbReference>
<dbReference type="AlphaFoldDB" id="A0A078FWJ7"/>
<proteinExistence type="predicted"/>
<accession>A0A078FWJ7</accession>
<protein>
    <submittedName>
        <fullName evidence="1">BnaC06g00150D protein</fullName>
    </submittedName>
</protein>
<gene>
    <name evidence="1" type="primary">BnaC06g00150D</name>
    <name evidence="1" type="ORF">GSBRNA2T00095094001</name>
</gene>
<dbReference type="PaxDb" id="3708-A0A078FWJ7"/>